<evidence type="ECO:0000256" key="1">
    <source>
        <dbReference type="ARBA" id="ARBA00004418"/>
    </source>
</evidence>
<dbReference type="CDD" id="cd00995">
    <property type="entry name" value="PBP2_NikA_DppA_OppA_like"/>
    <property type="match status" value="1"/>
</dbReference>
<organism evidence="5 6">
    <name type="scientific">Sulfitobacter brevis</name>
    <dbReference type="NCBI Taxonomy" id="74348"/>
    <lineage>
        <taxon>Bacteria</taxon>
        <taxon>Pseudomonadati</taxon>
        <taxon>Pseudomonadota</taxon>
        <taxon>Alphaproteobacteria</taxon>
        <taxon>Rhodobacterales</taxon>
        <taxon>Roseobacteraceae</taxon>
        <taxon>Sulfitobacter</taxon>
    </lineage>
</organism>
<dbReference type="AlphaFoldDB" id="A0A1I2BTT9"/>
<name>A0A1I2BTT9_9RHOB</name>
<keyword evidence="3" id="KW-0732">Signal</keyword>
<dbReference type="RefSeq" id="WP_093924226.1">
    <property type="nucleotide sequence ID" value="NZ_FOMW01000008.1"/>
</dbReference>
<reference evidence="5 6" key="1">
    <citation type="submission" date="2016-10" db="EMBL/GenBank/DDBJ databases">
        <authorList>
            <person name="de Groot N.N."/>
        </authorList>
    </citation>
    <scope>NUCLEOTIDE SEQUENCE [LARGE SCALE GENOMIC DNA]</scope>
    <source>
        <strain evidence="5 6">DSM 11443</strain>
    </source>
</reference>
<dbReference type="GO" id="GO:1904680">
    <property type="term" value="F:peptide transmembrane transporter activity"/>
    <property type="evidence" value="ECO:0007669"/>
    <property type="project" value="TreeGrafter"/>
</dbReference>
<evidence type="ECO:0000256" key="3">
    <source>
        <dbReference type="SAM" id="SignalP"/>
    </source>
</evidence>
<evidence type="ECO:0000313" key="6">
    <source>
        <dbReference type="Proteomes" id="UP000198977"/>
    </source>
</evidence>
<dbReference type="PANTHER" id="PTHR30290">
    <property type="entry name" value="PERIPLASMIC BINDING COMPONENT OF ABC TRANSPORTER"/>
    <property type="match status" value="1"/>
</dbReference>
<dbReference type="Pfam" id="PF00496">
    <property type="entry name" value="SBP_bac_5"/>
    <property type="match status" value="1"/>
</dbReference>
<dbReference type="STRING" id="74348.SAMN04488523_108206"/>
<protein>
    <submittedName>
        <fullName evidence="5">Peptide/nickel transport system substrate-binding protein</fullName>
    </submittedName>
</protein>
<dbReference type="Gene3D" id="3.40.190.10">
    <property type="entry name" value="Periplasmic binding protein-like II"/>
    <property type="match status" value="2"/>
</dbReference>
<evidence type="ECO:0000259" key="4">
    <source>
        <dbReference type="Pfam" id="PF00496"/>
    </source>
</evidence>
<dbReference type="Proteomes" id="UP000198977">
    <property type="component" value="Unassembled WGS sequence"/>
</dbReference>
<keyword evidence="6" id="KW-1185">Reference proteome</keyword>
<dbReference type="GO" id="GO:0015833">
    <property type="term" value="P:peptide transport"/>
    <property type="evidence" value="ECO:0007669"/>
    <property type="project" value="TreeGrafter"/>
</dbReference>
<gene>
    <name evidence="5" type="ORF">SAMN04488523_108206</name>
</gene>
<feature type="chain" id="PRO_5011687064" evidence="3">
    <location>
        <begin position="25"/>
        <end position="551"/>
    </location>
</feature>
<feature type="signal peptide" evidence="3">
    <location>
        <begin position="1"/>
        <end position="24"/>
    </location>
</feature>
<dbReference type="OrthoDB" id="9801912at2"/>
<evidence type="ECO:0000256" key="2">
    <source>
        <dbReference type="ARBA" id="ARBA00005695"/>
    </source>
</evidence>
<dbReference type="SUPFAM" id="SSF53850">
    <property type="entry name" value="Periplasmic binding protein-like II"/>
    <property type="match status" value="2"/>
</dbReference>
<dbReference type="EMBL" id="FOMW01000008">
    <property type="protein sequence ID" value="SFE59474.1"/>
    <property type="molecule type" value="Genomic_DNA"/>
</dbReference>
<comment type="subcellular location">
    <subcellularLocation>
        <location evidence="1">Periplasm</location>
    </subcellularLocation>
</comment>
<accession>A0A1I2BTT9</accession>
<dbReference type="Gene3D" id="3.10.105.10">
    <property type="entry name" value="Dipeptide-binding Protein, Domain 3"/>
    <property type="match status" value="2"/>
</dbReference>
<sequence length="551" mass="61492">MKTLFKLASTSLVGMALLAGPTWAQDQIRTIHLLSRPQAAQPAEFQAVQLIAQEWRKLGLDVEVDVMPWEQMSSAVWYDRDKWDVTAWQMTGRPERSDPDEIIYNLFHSSTAESGYNFIGYSNPEYDAVVEKQRVTIDPAERQKLVRQAQEILAKDQPNMMLVHPEQAFAFDKNIWEEDSVVNQSGIGIRNTWTWLSLAPKTDQKDIIVNSSDNVIAVNPLYISGVTDSFITELLYDRLFRVGPDGLPTEWAAETFEWRDDKTIAVTIRSDMMWHDGKPVTAEDVKFSYETTTGGEAPMYAPFGQSISSVEIEGDNVVVFTLTNPSASFITSSLAKINLIPKHVWEPILADLATKEENAESYQEEMPIGSGPYKFDRWLTNEEIVLSANSGHFNAPQAERWILRLVPNAEAALGMLRSGEINFLTDFAGDPQVLIDAAEADGDIEVVSTVDIGFRYVAFNNRRAPFDDPAFRSALSSAVDRRLIVKAAFKGFAVASNSVVSPALEFWHDKAVVENFKAGPDIAKSMLDEAGYTIVDGRLAYPEGVKETLGE</sequence>
<dbReference type="InterPro" id="IPR039424">
    <property type="entry name" value="SBP_5"/>
</dbReference>
<dbReference type="Gene3D" id="3.90.76.10">
    <property type="entry name" value="Dipeptide-binding Protein, Domain 1"/>
    <property type="match status" value="1"/>
</dbReference>
<feature type="domain" description="Solute-binding protein family 5" evidence="4">
    <location>
        <begin position="250"/>
        <end position="539"/>
    </location>
</feature>
<proteinExistence type="inferred from homology"/>
<evidence type="ECO:0000313" key="5">
    <source>
        <dbReference type="EMBL" id="SFE59474.1"/>
    </source>
</evidence>
<dbReference type="InterPro" id="IPR000914">
    <property type="entry name" value="SBP_5_dom"/>
</dbReference>
<comment type="similarity">
    <text evidence="2">Belongs to the bacterial solute-binding protein 5 family.</text>
</comment>